<feature type="compositionally biased region" description="Low complexity" evidence="1">
    <location>
        <begin position="52"/>
        <end position="65"/>
    </location>
</feature>
<dbReference type="EMBL" id="JABWUV010000041">
    <property type="protein sequence ID" value="KAF6269957.1"/>
    <property type="molecule type" value="Genomic_DNA"/>
</dbReference>
<evidence type="ECO:0000313" key="2">
    <source>
        <dbReference type="EMBL" id="KAF6269957.1"/>
    </source>
</evidence>
<organism evidence="2 3">
    <name type="scientific">Myotis myotis</name>
    <name type="common">Greater mouse-eared bat</name>
    <name type="synonym">Vespertilio myotis</name>
    <dbReference type="NCBI Taxonomy" id="51298"/>
    <lineage>
        <taxon>Eukaryota</taxon>
        <taxon>Metazoa</taxon>
        <taxon>Chordata</taxon>
        <taxon>Craniata</taxon>
        <taxon>Vertebrata</taxon>
        <taxon>Euteleostomi</taxon>
        <taxon>Mammalia</taxon>
        <taxon>Eutheria</taxon>
        <taxon>Laurasiatheria</taxon>
        <taxon>Chiroptera</taxon>
        <taxon>Yangochiroptera</taxon>
        <taxon>Vespertilionidae</taxon>
        <taxon>Myotis</taxon>
    </lineage>
</organism>
<feature type="compositionally biased region" description="Basic and acidic residues" evidence="1">
    <location>
        <begin position="13"/>
        <end position="23"/>
    </location>
</feature>
<proteinExistence type="predicted"/>
<dbReference type="Proteomes" id="UP000527355">
    <property type="component" value="Unassembled WGS sequence"/>
</dbReference>
<gene>
    <name evidence="2" type="ORF">mMyoMyo1_011222</name>
</gene>
<feature type="region of interest" description="Disordered" evidence="1">
    <location>
        <begin position="1"/>
        <end position="107"/>
    </location>
</feature>
<protein>
    <submittedName>
        <fullName evidence="2">Uncharacterized protein</fullName>
    </submittedName>
</protein>
<sequence length="137" mass="14706">MRASPRPQALTGEAEHGRPDRWPRARGLPGDHTARGRTQAGPQQATSGPSHTTASVSPSATGPATPTSPVPLPRAPHGSKHRDHRDGRSSRRGQAPPSPPPAPFRGFLSQEAVRPCAQLQSRVRKAALVVCLHWERH</sequence>
<reference evidence="2 3" key="1">
    <citation type="journal article" date="2020" name="Nature">
        <title>Six reference-quality genomes reveal evolution of bat adaptations.</title>
        <authorList>
            <person name="Jebb D."/>
            <person name="Huang Z."/>
            <person name="Pippel M."/>
            <person name="Hughes G.M."/>
            <person name="Lavrichenko K."/>
            <person name="Devanna P."/>
            <person name="Winkler S."/>
            <person name="Jermiin L.S."/>
            <person name="Skirmuntt E.C."/>
            <person name="Katzourakis A."/>
            <person name="Burkitt-Gray L."/>
            <person name="Ray D.A."/>
            <person name="Sullivan K.A.M."/>
            <person name="Roscito J.G."/>
            <person name="Kirilenko B.M."/>
            <person name="Davalos L.M."/>
            <person name="Corthals A.P."/>
            <person name="Power M.L."/>
            <person name="Jones G."/>
            <person name="Ransome R.D."/>
            <person name="Dechmann D.K.N."/>
            <person name="Locatelli A.G."/>
            <person name="Puechmaille S.J."/>
            <person name="Fedrigo O."/>
            <person name="Jarvis E.D."/>
            <person name="Hiller M."/>
            <person name="Vernes S.C."/>
            <person name="Myers E.W."/>
            <person name="Teeling E.C."/>
        </authorList>
    </citation>
    <scope>NUCLEOTIDE SEQUENCE [LARGE SCALE GENOMIC DNA]</scope>
    <source>
        <strain evidence="2">MMyoMyo1</strain>
        <tissue evidence="2">Flight muscle</tissue>
    </source>
</reference>
<evidence type="ECO:0000313" key="3">
    <source>
        <dbReference type="Proteomes" id="UP000527355"/>
    </source>
</evidence>
<dbReference type="AlphaFoldDB" id="A0A7J7R1U5"/>
<keyword evidence="3" id="KW-1185">Reference proteome</keyword>
<evidence type="ECO:0000256" key="1">
    <source>
        <dbReference type="SAM" id="MobiDB-lite"/>
    </source>
</evidence>
<accession>A0A7J7R1U5</accession>
<name>A0A7J7R1U5_MYOMY</name>
<feature type="compositionally biased region" description="Polar residues" evidence="1">
    <location>
        <begin position="40"/>
        <end position="51"/>
    </location>
</feature>
<comment type="caution">
    <text evidence="2">The sequence shown here is derived from an EMBL/GenBank/DDBJ whole genome shotgun (WGS) entry which is preliminary data.</text>
</comment>